<sequence>MDQCQAVTLRSERNHTNRDPKSELSRRGVDFIVTGSPINVICVGHLGNLVESVLRLLRPESKVHQEEDVSKVVSSKGDDLASVVKCKAMFGFLGLSSIGFCCFLETKVREGNFGSASSRFSDSWGYSCSYSNSGVDSIWVFCVYASNSNIEKQLLWHRLVEITSSWSGSSFIMGDFNAIRLLSEALGRSFALGDMEEFDIAICDVDLVEPSVLVCLMRNLHDLKPTLCRHFGRHIRRLIEEMHIAKESMDRAQRQVELNPIFDSLSRQAGLATEAF</sequence>
<dbReference type="Gene3D" id="3.60.10.10">
    <property type="entry name" value="Endonuclease/exonuclease/phosphatase"/>
    <property type="match status" value="1"/>
</dbReference>
<dbReference type="SUPFAM" id="SSF56219">
    <property type="entry name" value="DNase I-like"/>
    <property type="match status" value="1"/>
</dbReference>
<name>A0A5A7SW56_CUCMM</name>
<comment type="caution">
    <text evidence="1">The sequence shown here is derived from an EMBL/GenBank/DDBJ whole genome shotgun (WGS) entry which is preliminary data.</text>
</comment>
<dbReference type="EMBL" id="SSTE01019907">
    <property type="protein sequence ID" value="KAA0035534.1"/>
    <property type="molecule type" value="Genomic_DNA"/>
</dbReference>
<dbReference type="OrthoDB" id="913872at2759"/>
<dbReference type="AlphaFoldDB" id="A0A5A7SW56"/>
<evidence type="ECO:0000313" key="2">
    <source>
        <dbReference type="Proteomes" id="UP000321393"/>
    </source>
</evidence>
<accession>A0A5A7SW56</accession>
<dbReference type="Proteomes" id="UP000321393">
    <property type="component" value="Unassembled WGS sequence"/>
</dbReference>
<gene>
    <name evidence="1" type="ORF">E6C27_scaffold285G002000</name>
</gene>
<reference evidence="1 2" key="1">
    <citation type="submission" date="2019-08" db="EMBL/GenBank/DDBJ databases">
        <title>Draft genome sequences of two oriental melons (Cucumis melo L. var makuwa).</title>
        <authorList>
            <person name="Kwon S.-Y."/>
        </authorList>
    </citation>
    <scope>NUCLEOTIDE SEQUENCE [LARGE SCALE GENOMIC DNA]</scope>
    <source>
        <strain evidence="2">cv. SW 3</strain>
        <tissue evidence="1">Leaf</tissue>
    </source>
</reference>
<evidence type="ECO:0000313" key="1">
    <source>
        <dbReference type="EMBL" id="KAA0035534.1"/>
    </source>
</evidence>
<proteinExistence type="predicted"/>
<organism evidence="1 2">
    <name type="scientific">Cucumis melo var. makuwa</name>
    <name type="common">Oriental melon</name>
    <dbReference type="NCBI Taxonomy" id="1194695"/>
    <lineage>
        <taxon>Eukaryota</taxon>
        <taxon>Viridiplantae</taxon>
        <taxon>Streptophyta</taxon>
        <taxon>Embryophyta</taxon>
        <taxon>Tracheophyta</taxon>
        <taxon>Spermatophyta</taxon>
        <taxon>Magnoliopsida</taxon>
        <taxon>eudicotyledons</taxon>
        <taxon>Gunneridae</taxon>
        <taxon>Pentapetalae</taxon>
        <taxon>rosids</taxon>
        <taxon>fabids</taxon>
        <taxon>Cucurbitales</taxon>
        <taxon>Cucurbitaceae</taxon>
        <taxon>Benincaseae</taxon>
        <taxon>Cucumis</taxon>
    </lineage>
</organism>
<protein>
    <submittedName>
        <fullName evidence="1">Uncharacterized protein</fullName>
    </submittedName>
</protein>
<dbReference type="InterPro" id="IPR036691">
    <property type="entry name" value="Endo/exonu/phosph_ase_sf"/>
</dbReference>